<evidence type="ECO:0000313" key="2">
    <source>
        <dbReference type="EMBL" id="CEG56546.1"/>
    </source>
</evidence>
<dbReference type="KEGG" id="lfa:LFA_1112"/>
<sequence length="469" mass="51822">MSSSSDDVQAPFKLFGDIRSQANDSNLKEIQKKGDEQKALLIKQITDKITADQNLFFSMLMRLLGEKQQQDTLRAELEREAQKCGFSNLQQAINVVRNPDGQSPLQQAFQQQDFGLAQRLIDYGAIPGPIERAAFDVALDSKAAKDFGFTPQYAKEDALHPVKDYGLVLGIEMTSKDGTYSQFGHIGPTYQLMTDSVNKYAMSGFPADKGFQEIADAYKFSNKAAGFSYSTATRDPQAGQEIADRIKQGKTTTIPISFEGHAMGLSVVPDGPNSKSGYLVFTNRGLGKKPGEEGTQIYRVDDLSKIDAKFINSAMNGHSNGASHRDIMGQIRDVTGGKPPVHTIQQKDQKYDNCSIANTRSNIHGILVCQKAKEKGVPVDKLGQDDLDSVKKDFKKFTKDMRTDKVKQLTEALKNNPQDADLNNLAKEYLKKPSKVSNDVRESLEKALSSNAQSSQQVQEQRPMTLSKM</sequence>
<dbReference type="STRING" id="1212491.LFA_1112"/>
<gene>
    <name evidence="2" type="ORF">LFA_1112</name>
</gene>
<feature type="compositionally biased region" description="Polar residues" evidence="1">
    <location>
        <begin position="448"/>
        <end position="469"/>
    </location>
</feature>
<dbReference type="InterPro" id="IPR049968">
    <property type="entry name" value="T4SS_AnkD"/>
</dbReference>
<dbReference type="NCBIfam" id="NF043020">
    <property type="entry name" value="T4SS_AnkD"/>
    <property type="match status" value="1"/>
</dbReference>
<reference evidence="3" key="1">
    <citation type="submission" date="2014-09" db="EMBL/GenBank/DDBJ databases">
        <authorList>
            <person name="Gomez-Valero L."/>
        </authorList>
    </citation>
    <scope>NUCLEOTIDE SEQUENCE [LARGE SCALE GENOMIC DNA]</scope>
    <source>
        <strain evidence="3">ATCC700992</strain>
    </source>
</reference>
<evidence type="ECO:0000313" key="3">
    <source>
        <dbReference type="Proteomes" id="UP000032430"/>
    </source>
</evidence>
<accession>A0A098G3J5</accession>
<dbReference type="AlphaFoldDB" id="A0A098G3J5"/>
<proteinExistence type="predicted"/>
<keyword evidence="3" id="KW-1185">Reference proteome</keyword>
<protein>
    <recommendedName>
        <fullName evidence="4">Substrate of the Dot/Icm secretion system</fullName>
    </recommendedName>
</protein>
<feature type="region of interest" description="Disordered" evidence="1">
    <location>
        <begin position="430"/>
        <end position="469"/>
    </location>
</feature>
<dbReference type="Proteomes" id="UP000032430">
    <property type="component" value="Chromosome I"/>
</dbReference>
<evidence type="ECO:0000256" key="1">
    <source>
        <dbReference type="SAM" id="MobiDB-lite"/>
    </source>
</evidence>
<dbReference type="EMBL" id="LN614827">
    <property type="protein sequence ID" value="CEG56546.1"/>
    <property type="molecule type" value="Genomic_DNA"/>
</dbReference>
<evidence type="ECO:0008006" key="4">
    <source>
        <dbReference type="Google" id="ProtNLM"/>
    </source>
</evidence>
<dbReference type="OrthoDB" id="5652925at2"/>
<organism evidence="2 3">
    <name type="scientific">Legionella fallonii LLAP-10</name>
    <dbReference type="NCBI Taxonomy" id="1212491"/>
    <lineage>
        <taxon>Bacteria</taxon>
        <taxon>Pseudomonadati</taxon>
        <taxon>Pseudomonadota</taxon>
        <taxon>Gammaproteobacteria</taxon>
        <taxon>Legionellales</taxon>
        <taxon>Legionellaceae</taxon>
        <taxon>Legionella</taxon>
    </lineage>
</organism>
<dbReference type="HOGENOM" id="CLU_613638_0_0_6"/>
<dbReference type="RefSeq" id="WP_045095190.1">
    <property type="nucleotide sequence ID" value="NZ_LN614827.1"/>
</dbReference>
<name>A0A098G3J5_9GAMM</name>